<evidence type="ECO:0000313" key="4">
    <source>
        <dbReference type="EMBL" id="MBC9206387.1"/>
    </source>
</evidence>
<dbReference type="NCBIfam" id="NF004781">
    <property type="entry name" value="PRK06127.1"/>
    <property type="match status" value="1"/>
</dbReference>
<dbReference type="Pfam" id="PF00378">
    <property type="entry name" value="ECH_1"/>
    <property type="match status" value="1"/>
</dbReference>
<dbReference type="InterPro" id="IPR001753">
    <property type="entry name" value="Enoyl-CoA_hydra/iso"/>
</dbReference>
<keyword evidence="5" id="KW-1185">Reference proteome</keyword>
<protein>
    <submittedName>
        <fullName evidence="4">Enoyl-CoA hydratase/isomerase family protein</fullName>
    </submittedName>
</protein>
<dbReference type="Gene3D" id="1.10.12.10">
    <property type="entry name" value="Lyase 2-enoyl-coa Hydratase, Chain A, domain 2"/>
    <property type="match status" value="1"/>
</dbReference>
<sequence>MEETQDMTGQMLAEKTGPIGWMTFSNPAKRNAMSLEMWSAMAEILEDFEADDAIRVIVMQGAGDRAFVSGADISQFAAQRADAETASRYAALSDSARQRLNTLQKPVIAMIRGYCLGGGLGIAMSADLRFAAEDARFGVPAANLGAAYSSDSLRRLVNLVGPAAAKDILFSARRLDAAEALRIGLVSRLAPPAALEGVVRDYAMTLAEKAPLSLRASKAIVNELMKPESLQDGAMMRAHVATCFDSADYTEGRRAFMEKRMPVFTGR</sequence>
<evidence type="ECO:0000256" key="2">
    <source>
        <dbReference type="ARBA" id="ARBA00023239"/>
    </source>
</evidence>
<evidence type="ECO:0000313" key="5">
    <source>
        <dbReference type="Proteomes" id="UP000626026"/>
    </source>
</evidence>
<organism evidence="4 5">
    <name type="scientific">Teichococcus aerophilus</name>
    <dbReference type="NCBI Taxonomy" id="1224513"/>
    <lineage>
        <taxon>Bacteria</taxon>
        <taxon>Pseudomonadati</taxon>
        <taxon>Pseudomonadota</taxon>
        <taxon>Alphaproteobacteria</taxon>
        <taxon>Acetobacterales</taxon>
        <taxon>Roseomonadaceae</taxon>
        <taxon>Roseomonas</taxon>
    </lineage>
</organism>
<name>A0ABR7RIL5_9PROT</name>
<gene>
    <name evidence="4" type="ORF">IBL26_06030</name>
</gene>
<dbReference type="SUPFAM" id="SSF52096">
    <property type="entry name" value="ClpP/crotonase"/>
    <property type="match status" value="1"/>
</dbReference>
<dbReference type="InterPro" id="IPR014748">
    <property type="entry name" value="Enoyl-CoA_hydra_C"/>
</dbReference>
<dbReference type="PROSITE" id="PS00166">
    <property type="entry name" value="ENOYL_COA_HYDRATASE"/>
    <property type="match status" value="1"/>
</dbReference>
<dbReference type="InterPro" id="IPR029045">
    <property type="entry name" value="ClpP/crotonase-like_dom_sf"/>
</dbReference>
<evidence type="ECO:0000256" key="3">
    <source>
        <dbReference type="RuleBase" id="RU003707"/>
    </source>
</evidence>
<proteinExistence type="inferred from homology"/>
<evidence type="ECO:0000256" key="1">
    <source>
        <dbReference type="ARBA" id="ARBA00005254"/>
    </source>
</evidence>
<dbReference type="CDD" id="cd06558">
    <property type="entry name" value="crotonase-like"/>
    <property type="match status" value="1"/>
</dbReference>
<dbReference type="EMBL" id="JACTVA010000007">
    <property type="protein sequence ID" value="MBC9206387.1"/>
    <property type="molecule type" value="Genomic_DNA"/>
</dbReference>
<keyword evidence="2" id="KW-0456">Lyase</keyword>
<dbReference type="PANTHER" id="PTHR11941:SF54">
    <property type="entry name" value="ENOYL-COA HYDRATASE, MITOCHONDRIAL"/>
    <property type="match status" value="1"/>
</dbReference>
<comment type="similarity">
    <text evidence="1 3">Belongs to the enoyl-CoA hydratase/isomerase family.</text>
</comment>
<dbReference type="PANTHER" id="PTHR11941">
    <property type="entry name" value="ENOYL-COA HYDRATASE-RELATED"/>
    <property type="match status" value="1"/>
</dbReference>
<accession>A0ABR7RIL5</accession>
<dbReference type="Gene3D" id="3.90.226.10">
    <property type="entry name" value="2-enoyl-CoA Hydratase, Chain A, domain 1"/>
    <property type="match status" value="1"/>
</dbReference>
<dbReference type="RefSeq" id="WP_187783566.1">
    <property type="nucleotide sequence ID" value="NZ_JACTVA010000007.1"/>
</dbReference>
<reference evidence="4 5" key="1">
    <citation type="journal article" date="2013" name="Int. J. Syst. Evol. Microbiol.">
        <title>Roseomonas aerophila sp. nov., isolated from air.</title>
        <authorList>
            <person name="Kim S.J."/>
            <person name="Weon H.Y."/>
            <person name="Ahn J.H."/>
            <person name="Hong S.B."/>
            <person name="Seok S.J."/>
            <person name="Whang K.S."/>
            <person name="Kwon S.W."/>
        </authorList>
    </citation>
    <scope>NUCLEOTIDE SEQUENCE [LARGE SCALE GENOMIC DNA]</scope>
    <source>
        <strain evidence="4 5">NBRC 108923</strain>
    </source>
</reference>
<comment type="caution">
    <text evidence="4">The sequence shown here is derived from an EMBL/GenBank/DDBJ whole genome shotgun (WGS) entry which is preliminary data.</text>
</comment>
<dbReference type="Proteomes" id="UP000626026">
    <property type="component" value="Unassembled WGS sequence"/>
</dbReference>
<dbReference type="InterPro" id="IPR018376">
    <property type="entry name" value="Enoyl-CoA_hyd/isom_CS"/>
</dbReference>